<dbReference type="Pfam" id="PF00847">
    <property type="entry name" value="AP2"/>
    <property type="match status" value="1"/>
</dbReference>
<evidence type="ECO:0000313" key="9">
    <source>
        <dbReference type="Proteomes" id="UP000825729"/>
    </source>
</evidence>
<keyword evidence="4" id="KW-0804">Transcription</keyword>
<reference evidence="8 9" key="1">
    <citation type="submission" date="2021-07" db="EMBL/GenBank/DDBJ databases">
        <title>The Aristolochia fimbriata genome: insights into angiosperm evolution, floral development and chemical biosynthesis.</title>
        <authorList>
            <person name="Jiao Y."/>
        </authorList>
    </citation>
    <scope>NUCLEOTIDE SEQUENCE [LARGE SCALE GENOMIC DNA]</scope>
    <source>
        <strain evidence="8">IBCAS-2021</strain>
        <tissue evidence="8">Leaf</tissue>
    </source>
</reference>
<accession>A0AAV7DYM9</accession>
<feature type="compositionally biased region" description="Basic and acidic residues" evidence="6">
    <location>
        <begin position="91"/>
        <end position="100"/>
    </location>
</feature>
<keyword evidence="3" id="KW-0238">DNA-binding</keyword>
<feature type="region of interest" description="Disordered" evidence="6">
    <location>
        <begin position="77"/>
        <end position="100"/>
    </location>
</feature>
<evidence type="ECO:0000256" key="5">
    <source>
        <dbReference type="ARBA" id="ARBA00023242"/>
    </source>
</evidence>
<feature type="compositionally biased region" description="Basic and acidic residues" evidence="6">
    <location>
        <begin position="1"/>
        <end position="11"/>
    </location>
</feature>
<dbReference type="InterPro" id="IPR044808">
    <property type="entry name" value="ERF_plant"/>
</dbReference>
<dbReference type="GO" id="GO:0003700">
    <property type="term" value="F:DNA-binding transcription factor activity"/>
    <property type="evidence" value="ECO:0007669"/>
    <property type="project" value="InterPro"/>
</dbReference>
<dbReference type="InterPro" id="IPR016177">
    <property type="entry name" value="DNA-bd_dom_sf"/>
</dbReference>
<name>A0AAV7DYM9_ARIFI</name>
<dbReference type="GO" id="GO:0005634">
    <property type="term" value="C:nucleus"/>
    <property type="evidence" value="ECO:0007669"/>
    <property type="project" value="UniProtKB-SubCell"/>
</dbReference>
<evidence type="ECO:0000256" key="6">
    <source>
        <dbReference type="SAM" id="MobiDB-lite"/>
    </source>
</evidence>
<evidence type="ECO:0000259" key="7">
    <source>
        <dbReference type="PROSITE" id="PS51032"/>
    </source>
</evidence>
<proteinExistence type="predicted"/>
<feature type="domain" description="AP2/ERF" evidence="7">
    <location>
        <begin position="103"/>
        <end position="161"/>
    </location>
</feature>
<dbReference type="SMART" id="SM00380">
    <property type="entry name" value="AP2"/>
    <property type="match status" value="1"/>
</dbReference>
<evidence type="ECO:0000256" key="3">
    <source>
        <dbReference type="ARBA" id="ARBA00023125"/>
    </source>
</evidence>
<keyword evidence="2" id="KW-0805">Transcription regulation</keyword>
<keyword evidence="5" id="KW-0539">Nucleus</keyword>
<comment type="caution">
    <text evidence="8">The sequence shown here is derived from an EMBL/GenBank/DDBJ whole genome shotgun (WGS) entry which is preliminary data.</text>
</comment>
<gene>
    <name evidence="8" type="ORF">H6P81_017473</name>
</gene>
<dbReference type="GO" id="GO:0009873">
    <property type="term" value="P:ethylene-activated signaling pathway"/>
    <property type="evidence" value="ECO:0007669"/>
    <property type="project" value="InterPro"/>
</dbReference>
<feature type="compositionally biased region" description="Low complexity" evidence="6">
    <location>
        <begin position="77"/>
        <end position="89"/>
    </location>
</feature>
<comment type="subcellular location">
    <subcellularLocation>
        <location evidence="1">Nucleus</location>
    </subcellularLocation>
</comment>
<protein>
    <recommendedName>
        <fullName evidence="7">AP2/ERF domain-containing protein</fullName>
    </recommendedName>
</protein>
<dbReference type="PROSITE" id="PS51032">
    <property type="entry name" value="AP2_ERF"/>
    <property type="match status" value="1"/>
</dbReference>
<dbReference type="InterPro" id="IPR036955">
    <property type="entry name" value="AP2/ERF_dom_sf"/>
</dbReference>
<dbReference type="Gene3D" id="3.30.730.10">
    <property type="entry name" value="AP2/ERF domain"/>
    <property type="match status" value="1"/>
</dbReference>
<dbReference type="SUPFAM" id="SSF54171">
    <property type="entry name" value="DNA-binding domain"/>
    <property type="match status" value="1"/>
</dbReference>
<dbReference type="GO" id="GO:0003677">
    <property type="term" value="F:DNA binding"/>
    <property type="evidence" value="ECO:0007669"/>
    <property type="project" value="UniProtKB-KW"/>
</dbReference>
<feature type="compositionally biased region" description="Low complexity" evidence="6">
    <location>
        <begin position="188"/>
        <end position="215"/>
    </location>
</feature>
<dbReference type="Proteomes" id="UP000825729">
    <property type="component" value="Unassembled WGS sequence"/>
</dbReference>
<evidence type="ECO:0000256" key="1">
    <source>
        <dbReference type="ARBA" id="ARBA00004123"/>
    </source>
</evidence>
<evidence type="ECO:0000256" key="4">
    <source>
        <dbReference type="ARBA" id="ARBA00023163"/>
    </source>
</evidence>
<dbReference type="InterPro" id="IPR001471">
    <property type="entry name" value="AP2/ERF_dom"/>
</dbReference>
<dbReference type="PANTHER" id="PTHR31190">
    <property type="entry name" value="DNA-BINDING DOMAIN"/>
    <property type="match status" value="1"/>
</dbReference>
<evidence type="ECO:0000313" key="8">
    <source>
        <dbReference type="EMBL" id="KAG9441619.1"/>
    </source>
</evidence>
<dbReference type="EMBL" id="JAINDJ010000007">
    <property type="protein sequence ID" value="KAG9441619.1"/>
    <property type="molecule type" value="Genomic_DNA"/>
</dbReference>
<sequence length="264" mass="29456">MDKTEYKRADIPGRTSTDNANEPGGEEGDSVSLELSLSDRFPCVVATPDAHAHTQIHKLQPSEHRLKEIARLKQLMGNGSAGSSSSSSERGGGKGKELETMRHYRGVRRRPWGKFAAEIRDPSRQGGRIWLGTFGSPEEAARAYDRAAYKMRGPQAILNFPNEHFYLNQYPPHEDHHHHHHSPPPLNSSELISVGTSSSSSSSSSASSTSFTSGSARGKDHAQEISRYRSGWEYSHQVFEIEYEDDKLLDELLSIDQDDHKQYP</sequence>
<dbReference type="CDD" id="cd00018">
    <property type="entry name" value="AP2"/>
    <property type="match status" value="1"/>
</dbReference>
<dbReference type="PANTHER" id="PTHR31190:SF451">
    <property type="entry name" value="AP2_ERF DOMAIN-CONTAINING PROTEIN"/>
    <property type="match status" value="1"/>
</dbReference>
<organism evidence="8 9">
    <name type="scientific">Aristolochia fimbriata</name>
    <name type="common">White veined hardy Dutchman's pipe vine</name>
    <dbReference type="NCBI Taxonomy" id="158543"/>
    <lineage>
        <taxon>Eukaryota</taxon>
        <taxon>Viridiplantae</taxon>
        <taxon>Streptophyta</taxon>
        <taxon>Embryophyta</taxon>
        <taxon>Tracheophyta</taxon>
        <taxon>Spermatophyta</taxon>
        <taxon>Magnoliopsida</taxon>
        <taxon>Magnoliidae</taxon>
        <taxon>Piperales</taxon>
        <taxon>Aristolochiaceae</taxon>
        <taxon>Aristolochia</taxon>
    </lineage>
</organism>
<evidence type="ECO:0000256" key="2">
    <source>
        <dbReference type="ARBA" id="ARBA00023015"/>
    </source>
</evidence>
<dbReference type="AlphaFoldDB" id="A0AAV7DYM9"/>
<feature type="region of interest" description="Disordered" evidence="6">
    <location>
        <begin position="1"/>
        <end position="33"/>
    </location>
</feature>
<feature type="region of interest" description="Disordered" evidence="6">
    <location>
        <begin position="168"/>
        <end position="223"/>
    </location>
</feature>
<dbReference type="PRINTS" id="PR00367">
    <property type="entry name" value="ETHRSPELEMNT"/>
</dbReference>
<dbReference type="FunFam" id="3.30.730.10:FF:000001">
    <property type="entry name" value="Ethylene-responsive transcription factor 2"/>
    <property type="match status" value="1"/>
</dbReference>
<keyword evidence="9" id="KW-1185">Reference proteome</keyword>